<organism evidence="1 2">
    <name type="scientific">Sunxiuqinia dokdonensis</name>
    <dbReference type="NCBI Taxonomy" id="1409788"/>
    <lineage>
        <taxon>Bacteria</taxon>
        <taxon>Pseudomonadati</taxon>
        <taxon>Bacteroidota</taxon>
        <taxon>Bacteroidia</taxon>
        <taxon>Marinilabiliales</taxon>
        <taxon>Prolixibacteraceae</taxon>
        <taxon>Sunxiuqinia</taxon>
    </lineage>
</organism>
<protein>
    <submittedName>
        <fullName evidence="1">Uncharacterized protein</fullName>
    </submittedName>
</protein>
<keyword evidence="2" id="KW-1185">Reference proteome</keyword>
<name>A0A0L8V8W0_9BACT</name>
<accession>A0A0L8V8W0</accession>
<comment type="caution">
    <text evidence="1">The sequence shown here is derived from an EMBL/GenBank/DDBJ whole genome shotgun (WGS) entry which is preliminary data.</text>
</comment>
<proteinExistence type="predicted"/>
<dbReference type="Proteomes" id="UP000036958">
    <property type="component" value="Unassembled WGS sequence"/>
</dbReference>
<dbReference type="AlphaFoldDB" id="A0A0L8V8W0"/>
<gene>
    <name evidence="1" type="ORF">NC99_26120</name>
</gene>
<dbReference type="EMBL" id="LGIA01000159">
    <property type="protein sequence ID" value="KOH44627.1"/>
    <property type="molecule type" value="Genomic_DNA"/>
</dbReference>
<reference evidence="2" key="1">
    <citation type="submission" date="2015-07" db="EMBL/GenBank/DDBJ databases">
        <title>Genome sequencing of Sunxiuqinia dokdonensis strain SK.</title>
        <authorList>
            <person name="Ahn S."/>
            <person name="Kim B.-C."/>
        </authorList>
    </citation>
    <scope>NUCLEOTIDE SEQUENCE [LARGE SCALE GENOMIC DNA]</scope>
    <source>
        <strain evidence="2">SK</strain>
    </source>
</reference>
<evidence type="ECO:0000313" key="1">
    <source>
        <dbReference type="EMBL" id="KOH44627.1"/>
    </source>
</evidence>
<evidence type="ECO:0000313" key="2">
    <source>
        <dbReference type="Proteomes" id="UP000036958"/>
    </source>
</evidence>
<sequence>MLAKKKIVLIFTQIPVKVISLPGTVKGNSLFVARFLRMRSAFPFHIAHAIRTENLTCTPLT</sequence>